<dbReference type="GO" id="GO:0016567">
    <property type="term" value="P:protein ubiquitination"/>
    <property type="evidence" value="ECO:0007669"/>
    <property type="project" value="InterPro"/>
</dbReference>
<proteinExistence type="predicted"/>
<evidence type="ECO:0000259" key="1">
    <source>
        <dbReference type="PROSITE" id="PS51698"/>
    </source>
</evidence>
<accession>A0AAD7XK34</accession>
<dbReference type="PANTHER" id="PTHR46573:SF1">
    <property type="entry name" value="WD REPEAT, SAM AND U-BOX DOMAIN-CONTAINING PROTEIN 1"/>
    <property type="match status" value="1"/>
</dbReference>
<dbReference type="InterPro" id="IPR052085">
    <property type="entry name" value="WD-SAM-U-box"/>
</dbReference>
<dbReference type="SMART" id="SM00504">
    <property type="entry name" value="Ubox"/>
    <property type="match status" value="1"/>
</dbReference>
<evidence type="ECO:0000313" key="3">
    <source>
        <dbReference type="Proteomes" id="UP001230188"/>
    </source>
</evidence>
<dbReference type="SUPFAM" id="SSF57850">
    <property type="entry name" value="RING/U-box"/>
    <property type="match status" value="1"/>
</dbReference>
<dbReference type="PANTHER" id="PTHR46573">
    <property type="entry name" value="WD REPEAT, SAM AND U-BOX DOMAIN-CONTAINING PROTEIN 1"/>
    <property type="match status" value="1"/>
</dbReference>
<sequence length="267" mass="27899">MEMIAMETPSEFLCPITHGLMREPVRARDGHTYEKLAIERWFAQRATSPLTGSSLESTSVEALPELQMAIRTFAESRRDTDDGQLYFACPFCNADCANRAACKAKYEKQLRSDAAFGAAARRRRWIEGTLLPSAERVLRTGPVSAGALMVGAFSVGAVGAIVGGVASSVAEVVSGGIELAHGLADSLTGASDDEDRPSWARGCFKIASGAVLVPVASASIAAMFALGAAAGSVALATGILKELANAAIHTVRLTSNAIMPPPTTDEA</sequence>
<dbReference type="Proteomes" id="UP001230188">
    <property type="component" value="Unassembled WGS sequence"/>
</dbReference>
<feature type="domain" description="U-box" evidence="1">
    <location>
        <begin position="7"/>
        <end position="80"/>
    </location>
</feature>
<dbReference type="AlphaFoldDB" id="A0AAD7XK34"/>
<dbReference type="Pfam" id="PF04564">
    <property type="entry name" value="U-box"/>
    <property type="match status" value="1"/>
</dbReference>
<reference evidence="2" key="1">
    <citation type="submission" date="2023-01" db="EMBL/GenBank/DDBJ databases">
        <title>Metagenome sequencing of chrysophaentin producing Chrysophaeum taylorii.</title>
        <authorList>
            <person name="Davison J."/>
            <person name="Bewley C."/>
        </authorList>
    </citation>
    <scope>NUCLEOTIDE SEQUENCE</scope>
    <source>
        <strain evidence="2">NIES-1699</strain>
    </source>
</reference>
<dbReference type="PROSITE" id="PS51698">
    <property type="entry name" value="U_BOX"/>
    <property type="match status" value="1"/>
</dbReference>
<evidence type="ECO:0000313" key="2">
    <source>
        <dbReference type="EMBL" id="KAJ8599085.1"/>
    </source>
</evidence>
<dbReference type="GO" id="GO:0004842">
    <property type="term" value="F:ubiquitin-protein transferase activity"/>
    <property type="evidence" value="ECO:0007669"/>
    <property type="project" value="InterPro"/>
</dbReference>
<comment type="caution">
    <text evidence="2">The sequence shown here is derived from an EMBL/GenBank/DDBJ whole genome shotgun (WGS) entry which is preliminary data.</text>
</comment>
<dbReference type="CDD" id="cd16655">
    <property type="entry name" value="RING-Ubox_WDSUB1-like"/>
    <property type="match status" value="1"/>
</dbReference>
<name>A0AAD7XK34_9STRA</name>
<dbReference type="Gene3D" id="3.30.40.10">
    <property type="entry name" value="Zinc/RING finger domain, C3HC4 (zinc finger)"/>
    <property type="match status" value="1"/>
</dbReference>
<protein>
    <recommendedName>
        <fullName evidence="1">U-box domain-containing protein</fullName>
    </recommendedName>
</protein>
<dbReference type="InterPro" id="IPR013083">
    <property type="entry name" value="Znf_RING/FYVE/PHD"/>
</dbReference>
<gene>
    <name evidence="2" type="ORF">CTAYLR_009652</name>
</gene>
<dbReference type="InterPro" id="IPR003613">
    <property type="entry name" value="Ubox_domain"/>
</dbReference>
<organism evidence="2 3">
    <name type="scientific">Chrysophaeum taylorii</name>
    <dbReference type="NCBI Taxonomy" id="2483200"/>
    <lineage>
        <taxon>Eukaryota</taxon>
        <taxon>Sar</taxon>
        <taxon>Stramenopiles</taxon>
        <taxon>Ochrophyta</taxon>
        <taxon>Pelagophyceae</taxon>
        <taxon>Pelagomonadales</taxon>
        <taxon>Pelagomonadaceae</taxon>
        <taxon>Chrysophaeum</taxon>
    </lineage>
</organism>
<keyword evidence="3" id="KW-1185">Reference proteome</keyword>
<dbReference type="EMBL" id="JAQMWT010000589">
    <property type="protein sequence ID" value="KAJ8599085.1"/>
    <property type="molecule type" value="Genomic_DNA"/>
</dbReference>